<dbReference type="EMBL" id="CP125942">
    <property type="protein sequence ID" value="XAO44766.1"/>
    <property type="molecule type" value="Genomic_DNA"/>
</dbReference>
<dbReference type="AlphaFoldDB" id="A0AAU6WAR1"/>
<dbReference type="InterPro" id="IPR036388">
    <property type="entry name" value="WH-like_DNA-bd_sf"/>
</dbReference>
<dbReference type="SUPFAM" id="SSF46785">
    <property type="entry name" value="Winged helix' DNA-binding domain"/>
    <property type="match status" value="1"/>
</dbReference>
<gene>
    <name evidence="2" type="ORF">QMQ05_10350</name>
</gene>
<dbReference type="Pfam" id="PF09339">
    <property type="entry name" value="HTH_IclR"/>
    <property type="match status" value="1"/>
</dbReference>
<protein>
    <submittedName>
        <fullName evidence="2">Helix-turn-helix domain-containing protein</fullName>
    </submittedName>
</protein>
<name>A0AAU6WAR1_9MICC</name>
<evidence type="ECO:0000259" key="1">
    <source>
        <dbReference type="Pfam" id="PF09339"/>
    </source>
</evidence>
<evidence type="ECO:0000313" key="2">
    <source>
        <dbReference type="EMBL" id="XAO44766.1"/>
    </source>
</evidence>
<dbReference type="RefSeq" id="WP_345469784.1">
    <property type="nucleotide sequence ID" value="NZ_CP125942.1"/>
</dbReference>
<feature type="domain" description="HTH iclR-type" evidence="1">
    <location>
        <begin position="35"/>
        <end position="79"/>
    </location>
</feature>
<dbReference type="GO" id="GO:0006355">
    <property type="term" value="P:regulation of DNA-templated transcription"/>
    <property type="evidence" value="ECO:0007669"/>
    <property type="project" value="InterPro"/>
</dbReference>
<accession>A0AAU6WAR1</accession>
<reference evidence="2 3" key="1">
    <citation type="submission" date="2023-05" db="EMBL/GenBank/DDBJ databases">
        <title>Glutamicibacter sp. B1, complete genome.</title>
        <authorList>
            <person name="Long Y.H."/>
            <person name="Fang T."/>
            <person name="Li X.Y."/>
        </authorList>
    </citation>
    <scope>NUCLEOTIDE SEQUENCE [LARGE SCALE GENOMIC DNA]</scope>
    <source>
        <strain evidence="2 3">B1</strain>
    </source>
</reference>
<proteinExistence type="predicted"/>
<dbReference type="InterPro" id="IPR005471">
    <property type="entry name" value="Tscrpt_reg_IclR_N"/>
</dbReference>
<evidence type="ECO:0000313" key="3">
    <source>
        <dbReference type="Proteomes" id="UP001486888"/>
    </source>
</evidence>
<sequence length="233" mass="25465">MKSRVKRYRLMSSKDPLRQVRRSSAGRIHSATREEILRLIEPQTEGVNLNWVVQKTGLHENTVRAHLEALHADGYLNRRPAPAKGKGRPAWLWNAVPQVQAPFAQLASALAGEIAATAKDPASVSIAAGKRWADSITRLQQRPTSPDLIQLSLDELGFSPESNPTDGSLTLHSCPLLGAVAENQQIVCNVHLGMVRGLVESQGQDASDVQLNPFAGANRSCILHLKKPRKSSR</sequence>
<dbReference type="Proteomes" id="UP001486888">
    <property type="component" value="Chromosome"/>
</dbReference>
<organism evidence="2 3">
    <name type="scientific">Glutamicibacter ectropisis</name>
    <dbReference type="NCBI Taxonomy" id="3046593"/>
    <lineage>
        <taxon>Bacteria</taxon>
        <taxon>Bacillati</taxon>
        <taxon>Actinomycetota</taxon>
        <taxon>Actinomycetes</taxon>
        <taxon>Micrococcales</taxon>
        <taxon>Micrococcaceae</taxon>
        <taxon>Glutamicibacter</taxon>
    </lineage>
</organism>
<dbReference type="GO" id="GO:0003677">
    <property type="term" value="F:DNA binding"/>
    <property type="evidence" value="ECO:0007669"/>
    <property type="project" value="InterPro"/>
</dbReference>
<dbReference type="Gene3D" id="1.10.10.10">
    <property type="entry name" value="Winged helix-like DNA-binding domain superfamily/Winged helix DNA-binding domain"/>
    <property type="match status" value="1"/>
</dbReference>
<keyword evidence="3" id="KW-1185">Reference proteome</keyword>
<dbReference type="InterPro" id="IPR036390">
    <property type="entry name" value="WH_DNA-bd_sf"/>
</dbReference>
<dbReference type="KEGG" id="gey:QMQ05_10350"/>